<dbReference type="Proteomes" id="UP000886595">
    <property type="component" value="Unassembled WGS sequence"/>
</dbReference>
<keyword evidence="6" id="KW-0967">Endosome</keyword>
<evidence type="ECO:0000256" key="9">
    <source>
        <dbReference type="ARBA" id="ARBA00023136"/>
    </source>
</evidence>
<reference evidence="11 12" key="1">
    <citation type="submission" date="2020-02" db="EMBL/GenBank/DDBJ databases">
        <authorList>
            <person name="Ma Q."/>
            <person name="Huang Y."/>
            <person name="Song X."/>
            <person name="Pei D."/>
        </authorList>
    </citation>
    <scope>NUCLEOTIDE SEQUENCE [LARGE SCALE GENOMIC DNA]</scope>
    <source>
        <strain evidence="11">Sxm20200214</strain>
        <tissue evidence="11">Leaf</tissue>
    </source>
</reference>
<name>A0A8X7PSE4_BRACI</name>
<evidence type="ECO:0000256" key="4">
    <source>
        <dbReference type="ARBA" id="ARBA00022692"/>
    </source>
</evidence>
<evidence type="ECO:0000256" key="2">
    <source>
        <dbReference type="ARBA" id="ARBA00004653"/>
    </source>
</evidence>
<dbReference type="EMBL" id="JAAMPC010000015">
    <property type="protein sequence ID" value="KAG2256775.1"/>
    <property type="molecule type" value="Genomic_DNA"/>
</dbReference>
<evidence type="ECO:0000256" key="10">
    <source>
        <dbReference type="RuleBase" id="RU363079"/>
    </source>
</evidence>
<dbReference type="PANTHER" id="PTHR10766">
    <property type="entry name" value="TRANSMEMBRANE 9 SUPERFAMILY PROTEIN"/>
    <property type="match status" value="1"/>
</dbReference>
<keyword evidence="5 10" id="KW-0732">Signal</keyword>
<proteinExistence type="inferred from homology"/>
<evidence type="ECO:0000313" key="12">
    <source>
        <dbReference type="Proteomes" id="UP000886595"/>
    </source>
</evidence>
<organism evidence="11 12">
    <name type="scientific">Brassica carinata</name>
    <name type="common">Ethiopian mustard</name>
    <name type="synonym">Abyssinian cabbage</name>
    <dbReference type="NCBI Taxonomy" id="52824"/>
    <lineage>
        <taxon>Eukaryota</taxon>
        <taxon>Viridiplantae</taxon>
        <taxon>Streptophyta</taxon>
        <taxon>Embryophyta</taxon>
        <taxon>Tracheophyta</taxon>
        <taxon>Spermatophyta</taxon>
        <taxon>Magnoliopsida</taxon>
        <taxon>eudicotyledons</taxon>
        <taxon>Gunneridae</taxon>
        <taxon>Pentapetalae</taxon>
        <taxon>rosids</taxon>
        <taxon>malvids</taxon>
        <taxon>Brassicales</taxon>
        <taxon>Brassicaceae</taxon>
        <taxon>Brassiceae</taxon>
        <taxon>Brassica</taxon>
    </lineage>
</organism>
<dbReference type="AlphaFoldDB" id="A0A8X7PSE4"/>
<evidence type="ECO:0000256" key="6">
    <source>
        <dbReference type="ARBA" id="ARBA00022753"/>
    </source>
</evidence>
<comment type="subcellular location">
    <subcellularLocation>
        <location evidence="1">Endosome membrane</location>
        <topology evidence="1">Multi-pass membrane protein</topology>
    </subcellularLocation>
    <subcellularLocation>
        <location evidence="2">Golgi apparatus membrane</location>
        <topology evidence="2">Multi-pass membrane protein</topology>
    </subcellularLocation>
</comment>
<protein>
    <recommendedName>
        <fullName evidence="10">Transmembrane 9 superfamily member</fullName>
    </recommendedName>
</protein>
<dbReference type="PANTHER" id="PTHR10766:SF172">
    <property type="entry name" value="TRANSMEMBRANE 9 SUPERFAMILY MEMBER"/>
    <property type="match status" value="1"/>
</dbReference>
<evidence type="ECO:0000256" key="3">
    <source>
        <dbReference type="ARBA" id="ARBA00005227"/>
    </source>
</evidence>
<gene>
    <name evidence="11" type="ORF">Bca52824_076069</name>
</gene>
<dbReference type="GO" id="GO:0072657">
    <property type="term" value="P:protein localization to membrane"/>
    <property type="evidence" value="ECO:0007669"/>
    <property type="project" value="TreeGrafter"/>
</dbReference>
<keyword evidence="4 10" id="KW-0812">Transmembrane</keyword>
<comment type="caution">
    <text evidence="10">Lacks conserved residue(s) required for the propagation of feature annotation.</text>
</comment>
<dbReference type="GO" id="GO:0005802">
    <property type="term" value="C:trans-Golgi network"/>
    <property type="evidence" value="ECO:0007669"/>
    <property type="project" value="TreeGrafter"/>
</dbReference>
<dbReference type="OrthoDB" id="1666796at2759"/>
<accession>A0A8X7PSE4</accession>
<keyword evidence="8" id="KW-0333">Golgi apparatus</keyword>
<evidence type="ECO:0000256" key="1">
    <source>
        <dbReference type="ARBA" id="ARBA00004337"/>
    </source>
</evidence>
<keyword evidence="9 10" id="KW-0472">Membrane</keyword>
<comment type="caution">
    <text evidence="11">The sequence shown here is derived from an EMBL/GenBank/DDBJ whole genome shotgun (WGS) entry which is preliminary data.</text>
</comment>
<evidence type="ECO:0000313" key="11">
    <source>
        <dbReference type="EMBL" id="KAG2256775.1"/>
    </source>
</evidence>
<dbReference type="Pfam" id="PF02990">
    <property type="entry name" value="EMP70"/>
    <property type="match status" value="1"/>
</dbReference>
<evidence type="ECO:0000256" key="5">
    <source>
        <dbReference type="ARBA" id="ARBA00022729"/>
    </source>
</evidence>
<comment type="similarity">
    <text evidence="3 10">Belongs to the nonaspanin (TM9SF) (TC 9.A.2) family.</text>
</comment>
<evidence type="ECO:0000256" key="7">
    <source>
        <dbReference type="ARBA" id="ARBA00022989"/>
    </source>
</evidence>
<dbReference type="GO" id="GO:0010008">
    <property type="term" value="C:endosome membrane"/>
    <property type="evidence" value="ECO:0007669"/>
    <property type="project" value="UniProtKB-SubCell"/>
</dbReference>
<dbReference type="InterPro" id="IPR004240">
    <property type="entry name" value="EMP70"/>
</dbReference>
<feature type="chain" id="PRO_5036517338" description="Transmembrane 9 superfamily member" evidence="10">
    <location>
        <begin position="21"/>
        <end position="360"/>
    </location>
</feature>
<sequence length="360" mass="40669">MPSSSAVFVLLVCLLATALASDSDHKYQADEKVTLWVNKVGPYNNPQETYNYYSLPFCRPSQNDVHKWGGLGEVLGGNELIDSEIPIKFLKNVDRNVICHLELDEAKVNHFKDAIESSYWFEFFMDDLPLWGFVGELHPDKNSENGKQVLYTHKNIIVKYNKDQIIHVNLTQDNPKPLEAGSTVDLTYSVQWIPTDVTFARRFDVYLDYPFFEHQIHWFSIFNSFMMVIFLTGLVSMILMRTLRNDYAKYAREDDDLESLKGRWKTVTVGFSVAPPPSVNFTLRRSIPRIHASASSSSSPSSPSLGAGENNELDAVSAFSEIVPDTVVFDDFERFPPTAATVSSALLLGICGLPDTIFRD</sequence>
<feature type="transmembrane region" description="Helical" evidence="10">
    <location>
        <begin position="218"/>
        <end position="240"/>
    </location>
</feature>
<feature type="signal peptide" evidence="10">
    <location>
        <begin position="1"/>
        <end position="20"/>
    </location>
</feature>
<keyword evidence="7 10" id="KW-1133">Transmembrane helix</keyword>
<dbReference type="GO" id="GO:0000139">
    <property type="term" value="C:Golgi membrane"/>
    <property type="evidence" value="ECO:0007669"/>
    <property type="project" value="UniProtKB-SubCell"/>
</dbReference>
<evidence type="ECO:0000256" key="8">
    <source>
        <dbReference type="ARBA" id="ARBA00023034"/>
    </source>
</evidence>
<keyword evidence="12" id="KW-1185">Reference proteome</keyword>